<dbReference type="EMBL" id="AP019860">
    <property type="protein sequence ID" value="BBM85529.1"/>
    <property type="molecule type" value="Genomic_DNA"/>
</dbReference>
<dbReference type="Gene3D" id="3.10.310.70">
    <property type="match status" value="1"/>
</dbReference>
<evidence type="ECO:0000313" key="3">
    <source>
        <dbReference type="Proteomes" id="UP000326354"/>
    </source>
</evidence>
<dbReference type="SUPFAM" id="SSF51556">
    <property type="entry name" value="Metallo-dependent hydrolases"/>
    <property type="match status" value="1"/>
</dbReference>
<dbReference type="InterPro" id="IPR011059">
    <property type="entry name" value="Metal-dep_hydrolase_composite"/>
</dbReference>
<dbReference type="InterPro" id="IPR032466">
    <property type="entry name" value="Metal_Hydrolase"/>
</dbReference>
<dbReference type="PANTHER" id="PTHR22642">
    <property type="entry name" value="IMIDAZOLONEPROPIONASE"/>
    <property type="match status" value="1"/>
</dbReference>
<organism evidence="2 3">
    <name type="scientific">Uabimicrobium amorphum</name>
    <dbReference type="NCBI Taxonomy" id="2596890"/>
    <lineage>
        <taxon>Bacteria</taxon>
        <taxon>Pseudomonadati</taxon>
        <taxon>Planctomycetota</taxon>
        <taxon>Candidatus Uabimicrobiia</taxon>
        <taxon>Candidatus Uabimicrobiales</taxon>
        <taxon>Candidatus Uabimicrobiaceae</taxon>
        <taxon>Candidatus Uabimicrobium</taxon>
    </lineage>
</organism>
<keyword evidence="3" id="KW-1185">Reference proteome</keyword>
<dbReference type="AlphaFoldDB" id="A0A5S9IP86"/>
<name>A0A5S9IP86_UABAM</name>
<dbReference type="KEGG" id="uam:UABAM_03898"/>
<dbReference type="OrthoDB" id="9767366at2"/>
<dbReference type="RefSeq" id="WP_151969627.1">
    <property type="nucleotide sequence ID" value="NZ_AP019860.1"/>
</dbReference>
<dbReference type="GO" id="GO:0016810">
    <property type="term" value="F:hydrolase activity, acting on carbon-nitrogen (but not peptide) bonds"/>
    <property type="evidence" value="ECO:0007669"/>
    <property type="project" value="InterPro"/>
</dbReference>
<sequence>MSNTRTNNHYRTKNIVYVSREQQIWTGQRGENARVECLAIDPQGKVCFCGTQQSYTEKFASPAEIHEVQGSITAGGIDAHNHFWFALLGDIPCVSHLQNAQQLGEFLQTYAQTCPHDIVFICNVNNTHEISQTLLDSCPKPVVAIHRSFHKAYLNKKAQRLSQITQIPQQDIINNWQVKNCAMHLLRSEVFAEEYLQKAIVNFAKKLLQQGIVCIHDMFIYDVNFLPMIQKIPIPYRLYASRNELQKRPDVQQYFTGVKSFIDGAIGTQTAKFHDNYANTSQNGIFYSSIEQLLEDIDFAIENSLQTSCHGIGSLGIERILDVYEMRKDSLIKPRLEHFECPTERDIDRLHHIGGIACLQPNFSQDSYDYATILGERRKIINPFRQLIDKQVPFATGSDGMPSGLRECLLWSIKPRYEEQRMTLQEAMHYSTVATTQLADHEAGLCVGNDANFVYFSKPLDELHNYPNERITSNWTELRQQLDELLPISGIYLQGKCVGDNDE</sequence>
<dbReference type="InterPro" id="IPR013108">
    <property type="entry name" value="Amidohydro_3"/>
</dbReference>
<accession>A0A5S9IP86</accession>
<dbReference type="Gene3D" id="2.30.40.10">
    <property type="entry name" value="Urease, subunit C, domain 1"/>
    <property type="match status" value="1"/>
</dbReference>
<reference evidence="2 3" key="1">
    <citation type="submission" date="2019-08" db="EMBL/GenBank/DDBJ databases">
        <title>Complete genome sequence of Candidatus Uab amorphum.</title>
        <authorList>
            <person name="Shiratori T."/>
            <person name="Suzuki S."/>
            <person name="Kakizawa Y."/>
            <person name="Ishida K."/>
        </authorList>
    </citation>
    <scope>NUCLEOTIDE SEQUENCE [LARGE SCALE GENOMIC DNA]</scope>
    <source>
        <strain evidence="2 3">SRT547</strain>
    </source>
</reference>
<dbReference type="PANTHER" id="PTHR22642:SF2">
    <property type="entry name" value="PROTEIN LONG AFTER FAR-RED 3"/>
    <property type="match status" value="1"/>
</dbReference>
<dbReference type="Proteomes" id="UP000326354">
    <property type="component" value="Chromosome"/>
</dbReference>
<feature type="domain" description="Amidohydrolase 3" evidence="1">
    <location>
        <begin position="72"/>
        <end position="462"/>
    </location>
</feature>
<dbReference type="Gene3D" id="3.20.20.140">
    <property type="entry name" value="Metal-dependent hydrolases"/>
    <property type="match status" value="1"/>
</dbReference>
<gene>
    <name evidence="2" type="ORF">UABAM_03898</name>
</gene>
<evidence type="ECO:0000259" key="1">
    <source>
        <dbReference type="Pfam" id="PF07969"/>
    </source>
</evidence>
<evidence type="ECO:0000313" key="2">
    <source>
        <dbReference type="EMBL" id="BBM85529.1"/>
    </source>
</evidence>
<proteinExistence type="predicted"/>
<protein>
    <recommendedName>
        <fullName evidence="1">Amidohydrolase 3 domain-containing protein</fullName>
    </recommendedName>
</protein>
<dbReference type="Pfam" id="PF07969">
    <property type="entry name" value="Amidohydro_3"/>
    <property type="match status" value="1"/>
</dbReference>